<dbReference type="AlphaFoldDB" id="A0ABD3H147"/>
<proteinExistence type="predicted"/>
<organism evidence="1 2">
    <name type="scientific">Riccia sorocarpa</name>
    <dbReference type="NCBI Taxonomy" id="122646"/>
    <lineage>
        <taxon>Eukaryota</taxon>
        <taxon>Viridiplantae</taxon>
        <taxon>Streptophyta</taxon>
        <taxon>Embryophyta</taxon>
        <taxon>Marchantiophyta</taxon>
        <taxon>Marchantiopsida</taxon>
        <taxon>Marchantiidae</taxon>
        <taxon>Marchantiales</taxon>
        <taxon>Ricciaceae</taxon>
        <taxon>Riccia</taxon>
    </lineage>
</organism>
<dbReference type="EMBL" id="JBJQOH010000006">
    <property type="protein sequence ID" value="KAL3684481.1"/>
    <property type="molecule type" value="Genomic_DNA"/>
</dbReference>
<protein>
    <submittedName>
        <fullName evidence="1">Uncharacterized protein</fullName>
    </submittedName>
</protein>
<name>A0ABD3H147_9MARC</name>
<accession>A0ABD3H147</accession>
<evidence type="ECO:0000313" key="1">
    <source>
        <dbReference type="EMBL" id="KAL3684481.1"/>
    </source>
</evidence>
<sequence>MSHIADALVGTSGPRRTKVMCDSHEHPRTHVCRFCMRKSVVFLYICAFVIASPIVHPTTAQIDDVLQENGPEIALSNGDRVRVKTWDWTEPVSAEEVLEDTLQCYQEWKSGTRIPWMLISTLRPKFFPWRQYEITPS</sequence>
<evidence type="ECO:0000313" key="2">
    <source>
        <dbReference type="Proteomes" id="UP001633002"/>
    </source>
</evidence>
<keyword evidence="2" id="KW-1185">Reference proteome</keyword>
<comment type="caution">
    <text evidence="1">The sequence shown here is derived from an EMBL/GenBank/DDBJ whole genome shotgun (WGS) entry which is preliminary data.</text>
</comment>
<reference evidence="1 2" key="1">
    <citation type="submission" date="2024-09" db="EMBL/GenBank/DDBJ databases">
        <title>Chromosome-scale assembly of Riccia sorocarpa.</title>
        <authorList>
            <person name="Paukszto L."/>
        </authorList>
    </citation>
    <scope>NUCLEOTIDE SEQUENCE [LARGE SCALE GENOMIC DNA]</scope>
    <source>
        <strain evidence="1">LP-2024</strain>
        <tissue evidence="1">Aerial parts of the thallus</tissue>
    </source>
</reference>
<gene>
    <name evidence="1" type="ORF">R1sor_002503</name>
</gene>
<dbReference type="Proteomes" id="UP001633002">
    <property type="component" value="Unassembled WGS sequence"/>
</dbReference>